<dbReference type="CDD" id="cd11531">
    <property type="entry name" value="NTP-PPase_BsYpjD"/>
    <property type="match status" value="1"/>
</dbReference>
<dbReference type="eggNOG" id="COG1694">
    <property type="taxonomic scope" value="Bacteria"/>
</dbReference>
<dbReference type="OrthoDB" id="9781616at2"/>
<dbReference type="Pfam" id="PF06245">
    <property type="entry name" value="DUF1015"/>
    <property type="match status" value="1"/>
</dbReference>
<dbReference type="InterPro" id="IPR008323">
    <property type="entry name" value="UCP033563"/>
</dbReference>
<dbReference type="HOGENOM" id="CLU_031277_2_0_9"/>
<dbReference type="EMBL" id="CP003273">
    <property type="protein sequence ID" value="AGL01915.1"/>
    <property type="molecule type" value="Genomic_DNA"/>
</dbReference>
<dbReference type="InterPro" id="IPR004518">
    <property type="entry name" value="MazG-like_dom"/>
</dbReference>
<dbReference type="PANTHER" id="PTHR36454:SF1">
    <property type="entry name" value="DUF1015 DOMAIN-CONTAINING PROTEIN"/>
    <property type="match status" value="1"/>
</dbReference>
<dbReference type="eggNOG" id="COG4198">
    <property type="taxonomic scope" value="Bacteria"/>
</dbReference>
<dbReference type="InterPro" id="IPR012359">
    <property type="entry name" value="MazG-related_YpjD"/>
</dbReference>
<dbReference type="PANTHER" id="PTHR36454">
    <property type="entry name" value="LMO2823 PROTEIN"/>
    <property type="match status" value="1"/>
</dbReference>
<sequence>MDIQEMQKEVDRWIGQFEEGYWPPLAMLARLTEEVGELAREVNHRFGTKPKKPDEPEGELDMELADILFIIICYANSLGINLNEAFIKMMEKYQIRDSHRWTRKKHTGGKKMATIIPLHGLRYNEEKAGNIKDLVTPPYDVIDATAQEKYYQLNPHNVIRLEYGKKIPSDNDTDNRYTRAADFFRRWQSEGILKQEDEPALYLYQQQFDVDGKTMVRTGIICGVKLEPYENGVVLPHEETMPKHKADRLALMQACGANFSPIFGLYSDQERRIDHLLLNAVQDSPGSIDFTDELGHGHRLWVITDTALVEQVQKLMEEQRIYIADGHHRYETALNYARQNPDKPAAGYVMMTLVNLYDPGLVILPTHRLVVENKVDKQTLLANLQEDFVVEKTNATDVGKVIELMAGLAGFQDDGGTVHRQVFGLYVGENVYYTLTLRSEDIISRKMPTERSADWRKLDVSVLQKLILENQLGIDMQALAGGDAIKYTRDAREAVQVVDQGHCRLAFLMNPTLIAEVTKVAANGEKMPQKSTFFYPKLITGLVINKF</sequence>
<protein>
    <recommendedName>
        <fullName evidence="1">NTP pyrophosphohydrolase MazG-like domain-containing protein</fullName>
    </recommendedName>
</protein>
<name>R4KMX6_9FIRM</name>
<proteinExistence type="predicted"/>
<gene>
    <name evidence="2" type="ORF">Desgi_2508</name>
</gene>
<evidence type="ECO:0000313" key="2">
    <source>
        <dbReference type="EMBL" id="AGL01915.1"/>
    </source>
</evidence>
<dbReference type="STRING" id="767817.Desgi_2508"/>
<dbReference type="Proteomes" id="UP000013520">
    <property type="component" value="Chromosome"/>
</dbReference>
<reference evidence="2 3" key="1">
    <citation type="submission" date="2012-01" db="EMBL/GenBank/DDBJ databases">
        <title>Complete sequence of Desulfotomaculum gibsoniae DSM 7213.</title>
        <authorList>
            <consortium name="US DOE Joint Genome Institute"/>
            <person name="Lucas S."/>
            <person name="Han J."/>
            <person name="Lapidus A."/>
            <person name="Cheng J.-F."/>
            <person name="Goodwin L."/>
            <person name="Pitluck S."/>
            <person name="Peters L."/>
            <person name="Ovchinnikova G."/>
            <person name="Teshima H."/>
            <person name="Detter J.C."/>
            <person name="Han C."/>
            <person name="Tapia R."/>
            <person name="Land M."/>
            <person name="Hauser L."/>
            <person name="Kyrpides N."/>
            <person name="Ivanova N."/>
            <person name="Pagani I."/>
            <person name="Parshina S."/>
            <person name="Plugge C."/>
            <person name="Muyzer G."/>
            <person name="Kuever J."/>
            <person name="Ivanova A."/>
            <person name="Nazina T."/>
            <person name="Klenk H.-P."/>
            <person name="Brambilla E."/>
            <person name="Spring S."/>
            <person name="Stams A.F."/>
            <person name="Woyke T."/>
        </authorList>
    </citation>
    <scope>NUCLEOTIDE SEQUENCE [LARGE SCALE GENOMIC DNA]</scope>
    <source>
        <strain evidence="2 3">DSM 7213</strain>
    </source>
</reference>
<dbReference type="AlphaFoldDB" id="R4KMX6"/>
<accession>R4KMX6</accession>
<dbReference type="Pfam" id="PF03819">
    <property type="entry name" value="MazG"/>
    <property type="match status" value="1"/>
</dbReference>
<dbReference type="Gene3D" id="1.10.287.1080">
    <property type="entry name" value="MazG-like"/>
    <property type="match status" value="1"/>
</dbReference>
<dbReference type="SUPFAM" id="SSF101386">
    <property type="entry name" value="all-alpha NTP pyrophosphatases"/>
    <property type="match status" value="1"/>
</dbReference>
<organism evidence="2 3">
    <name type="scientific">Desulfoscipio gibsoniae DSM 7213</name>
    <dbReference type="NCBI Taxonomy" id="767817"/>
    <lineage>
        <taxon>Bacteria</taxon>
        <taxon>Bacillati</taxon>
        <taxon>Bacillota</taxon>
        <taxon>Clostridia</taxon>
        <taxon>Eubacteriales</taxon>
        <taxon>Desulfallaceae</taxon>
        <taxon>Desulfoscipio</taxon>
    </lineage>
</organism>
<keyword evidence="3" id="KW-1185">Reference proteome</keyword>
<feature type="domain" description="NTP pyrophosphohydrolase MazG-like" evidence="1">
    <location>
        <begin position="25"/>
        <end position="101"/>
    </location>
</feature>
<evidence type="ECO:0000313" key="3">
    <source>
        <dbReference type="Proteomes" id="UP000013520"/>
    </source>
</evidence>
<evidence type="ECO:0000259" key="1">
    <source>
        <dbReference type="Pfam" id="PF03819"/>
    </source>
</evidence>
<dbReference type="KEGG" id="dgi:Desgi_2508"/>